<evidence type="ECO:0000256" key="6">
    <source>
        <dbReference type="RuleBase" id="RU363041"/>
    </source>
</evidence>
<dbReference type="GO" id="GO:0005886">
    <property type="term" value="C:plasma membrane"/>
    <property type="evidence" value="ECO:0007669"/>
    <property type="project" value="UniProtKB-SubCell"/>
</dbReference>
<evidence type="ECO:0000256" key="4">
    <source>
        <dbReference type="ARBA" id="ARBA00022989"/>
    </source>
</evidence>
<feature type="transmembrane region" description="Helical" evidence="6">
    <location>
        <begin position="237"/>
        <end position="257"/>
    </location>
</feature>
<accession>A0A3N1XKN7</accession>
<dbReference type="PANTHER" id="PTHR43701">
    <property type="entry name" value="MEMBRANE TRANSPORTER PROTEIN MJ0441-RELATED"/>
    <property type="match status" value="1"/>
</dbReference>
<feature type="transmembrane region" description="Helical" evidence="6">
    <location>
        <begin position="107"/>
        <end position="126"/>
    </location>
</feature>
<feature type="transmembrane region" description="Helical" evidence="6">
    <location>
        <begin position="33"/>
        <end position="57"/>
    </location>
</feature>
<feature type="transmembrane region" description="Helical" evidence="6">
    <location>
        <begin position="69"/>
        <end position="87"/>
    </location>
</feature>
<evidence type="ECO:0000256" key="2">
    <source>
        <dbReference type="ARBA" id="ARBA00009142"/>
    </source>
</evidence>
<name>A0A3N1XKN7_9FIRM</name>
<proteinExistence type="inferred from homology"/>
<keyword evidence="4 6" id="KW-1133">Transmembrane helix</keyword>
<evidence type="ECO:0000313" key="8">
    <source>
        <dbReference type="Proteomes" id="UP000273083"/>
    </source>
</evidence>
<comment type="caution">
    <text evidence="7">The sequence shown here is derived from an EMBL/GenBank/DDBJ whole genome shotgun (WGS) entry which is preliminary data.</text>
</comment>
<dbReference type="Pfam" id="PF01925">
    <property type="entry name" value="TauE"/>
    <property type="match status" value="1"/>
</dbReference>
<dbReference type="PANTHER" id="PTHR43701:SF2">
    <property type="entry name" value="MEMBRANE TRANSPORTER PROTEIN YJNA-RELATED"/>
    <property type="match status" value="1"/>
</dbReference>
<evidence type="ECO:0000313" key="7">
    <source>
        <dbReference type="EMBL" id="ROR25297.1"/>
    </source>
</evidence>
<dbReference type="InterPro" id="IPR002781">
    <property type="entry name" value="TM_pro_TauE-like"/>
</dbReference>
<gene>
    <name evidence="7" type="ORF">EDD66_11159</name>
</gene>
<dbReference type="RefSeq" id="WP_123610439.1">
    <property type="nucleotide sequence ID" value="NZ_RJVG01000011.1"/>
</dbReference>
<dbReference type="InterPro" id="IPR051598">
    <property type="entry name" value="TSUP/Inactive_protease-like"/>
</dbReference>
<keyword evidence="8" id="KW-1185">Reference proteome</keyword>
<comment type="similarity">
    <text evidence="2 6">Belongs to the 4-toluene sulfonate uptake permease (TSUP) (TC 2.A.102) family.</text>
</comment>
<dbReference type="EMBL" id="RJVG01000011">
    <property type="protein sequence ID" value="ROR25297.1"/>
    <property type="molecule type" value="Genomic_DNA"/>
</dbReference>
<organism evidence="7 8">
    <name type="scientific">Mobilisporobacter senegalensis</name>
    <dbReference type="NCBI Taxonomy" id="1329262"/>
    <lineage>
        <taxon>Bacteria</taxon>
        <taxon>Bacillati</taxon>
        <taxon>Bacillota</taxon>
        <taxon>Clostridia</taxon>
        <taxon>Lachnospirales</taxon>
        <taxon>Lachnospiraceae</taxon>
        <taxon>Mobilisporobacter</taxon>
    </lineage>
</organism>
<keyword evidence="3 6" id="KW-0812">Transmembrane</keyword>
<feature type="transmembrane region" description="Helical" evidence="6">
    <location>
        <begin position="179"/>
        <end position="199"/>
    </location>
</feature>
<evidence type="ECO:0000256" key="1">
    <source>
        <dbReference type="ARBA" id="ARBA00004141"/>
    </source>
</evidence>
<protein>
    <recommendedName>
        <fullName evidence="6">Probable membrane transporter protein</fullName>
    </recommendedName>
</protein>
<keyword evidence="5 6" id="KW-0472">Membrane</keyword>
<evidence type="ECO:0000256" key="3">
    <source>
        <dbReference type="ARBA" id="ARBA00022692"/>
    </source>
</evidence>
<feature type="transmembrane region" description="Helical" evidence="6">
    <location>
        <begin position="206"/>
        <end position="225"/>
    </location>
</feature>
<dbReference type="OrthoDB" id="3181470at2"/>
<reference evidence="7 8" key="1">
    <citation type="submission" date="2018-11" db="EMBL/GenBank/DDBJ databases">
        <title>Genomic Encyclopedia of Type Strains, Phase IV (KMG-IV): sequencing the most valuable type-strain genomes for metagenomic binning, comparative biology and taxonomic classification.</title>
        <authorList>
            <person name="Goeker M."/>
        </authorList>
    </citation>
    <scope>NUCLEOTIDE SEQUENCE [LARGE SCALE GENOMIC DNA]</scope>
    <source>
        <strain evidence="7 8">DSM 26537</strain>
    </source>
</reference>
<dbReference type="Proteomes" id="UP000273083">
    <property type="component" value="Unassembled WGS sequence"/>
</dbReference>
<dbReference type="AlphaFoldDB" id="A0A3N1XKN7"/>
<sequence length="263" mass="27913">MNLIFLLVSFLASVAGGICGIGGGVIIKPVLDAIGIMDVSSISFLSGCTVLSMSIISVMKSLKRDKSMVNLKTGTSLALGAAIGGILGKEMFQYVYLVLPDKDKVGAIQAVVLVFITISTLLYTIYSYKIKTHHIENLPVCAIIGLFLGILSTFLGIGGGPINLVVLTYFFSMDMKSGAVNSLYIIMFSQFTSLVNTVIGGTVPKFSILVLVLMVIGGVAGGMVGSKVNKTISIKNVNKLFITLMVVIIFINIYNAVKFSIGF</sequence>
<comment type="subcellular location">
    <subcellularLocation>
        <location evidence="6">Cell membrane</location>
        <topology evidence="6">Multi-pass membrane protein</topology>
    </subcellularLocation>
    <subcellularLocation>
        <location evidence="1">Membrane</location>
        <topology evidence="1">Multi-pass membrane protein</topology>
    </subcellularLocation>
</comment>
<evidence type="ECO:0000256" key="5">
    <source>
        <dbReference type="ARBA" id="ARBA00023136"/>
    </source>
</evidence>
<feature type="transmembrane region" description="Helical" evidence="6">
    <location>
        <begin position="138"/>
        <end position="159"/>
    </location>
</feature>
<keyword evidence="6" id="KW-1003">Cell membrane</keyword>